<keyword evidence="6" id="KW-0598">Phosphotransferase system</keyword>
<evidence type="ECO:0000256" key="2">
    <source>
        <dbReference type="ARBA" id="ARBA00022448"/>
    </source>
</evidence>
<dbReference type="PANTHER" id="PTHR30175:SF1">
    <property type="entry name" value="PTS SYSTEM ARBUTIN-, CELLOBIOSE-, AND SALICIN-SPECIFIC EIIBC COMPONENT-RELATED"/>
    <property type="match status" value="1"/>
</dbReference>
<evidence type="ECO:0000256" key="5">
    <source>
        <dbReference type="ARBA" id="ARBA00022679"/>
    </source>
</evidence>
<comment type="caution">
    <text evidence="11">The sequence shown here is derived from an EMBL/GenBank/DDBJ whole genome shotgun (WGS) entry which is preliminary data.</text>
</comment>
<dbReference type="GO" id="GO:0005886">
    <property type="term" value="C:plasma membrane"/>
    <property type="evidence" value="ECO:0007669"/>
    <property type="project" value="UniProtKB-SubCell"/>
</dbReference>
<dbReference type="NCBIfam" id="TIGR00830">
    <property type="entry name" value="PTBA"/>
    <property type="match status" value="1"/>
</dbReference>
<dbReference type="InterPro" id="IPR001996">
    <property type="entry name" value="PTS_IIB_1"/>
</dbReference>
<gene>
    <name evidence="11" type="ORF">CNEO_42722</name>
</gene>
<keyword evidence="7" id="KW-0812">Transmembrane</keyword>
<dbReference type="GO" id="GO:0009401">
    <property type="term" value="P:phosphoenolpyruvate-dependent sugar phosphotransferase system"/>
    <property type="evidence" value="ECO:0007669"/>
    <property type="project" value="UniProtKB-KW"/>
</dbReference>
<sequence>MKNDQLAKEILNLIGGEKNVKYVTHCATRLRLNIYDENVVDINSIDKLEGVLKAQFKSGQLQVILGAKVNSVFDEFVKIVDITGNGIEIKEVKTKKNLFSAGLETLAGIFGSIIPVLIGCGMVKSLSAIITATGMLDQTSGFITILNLIGDLIFYFFPFFLAVSAAKKFKTNEFMAIALAGGLMYPTIMDGAKTAAQTGVKTMDFLGLPILFVNYKSTIIPIILAVWALSYVYKKVNSIIPEAFRVLLTPMLVLFIMIPLELIAIGPIGSYLGIYVAKIIQWLYAKSGIVGAFTFGTFRPFLVMFGMHYAVTPINTQLIAEFGQTFISPAQLTGNMSQAGACLGVYILLKNKKKKTGALSSGVTALFGITEPALYGFNLKYKKPMLAAMVSGGIGAAYVNYFGGAGTTLILPGLLALPTYVADRFIHIIIGVAISIGLAMVSTVILGIDEEDDAVIENTDNKNTETSIAQADVSESKEVLKGQVLNSPLIGVVKPLSEVNDPIFSQGVMGNGVAIDPAEGKVYAPFDGTVESLFKTKHAIGLKSENGVEVLIHVGIDTVNLEGKYFTAHIEQGQEVKCGDVLVEFDKDSIKNEGYDTIVPVIITNSDSFSRFNIIGNGEITQYNKLLEVGV</sequence>
<dbReference type="SUPFAM" id="SSF55604">
    <property type="entry name" value="Glucose permease domain IIB"/>
    <property type="match status" value="1"/>
</dbReference>
<keyword evidence="5 11" id="KW-0808">Transferase</keyword>
<dbReference type="PROSITE" id="PS51093">
    <property type="entry name" value="PTS_EIIA_TYPE_1"/>
    <property type="match status" value="1"/>
</dbReference>
<dbReference type="AlphaFoldDB" id="A0AA86K0E4"/>
<dbReference type="InterPro" id="IPR018113">
    <property type="entry name" value="PTrfase_EIIB_Cys"/>
</dbReference>
<evidence type="ECO:0000256" key="10">
    <source>
        <dbReference type="ARBA" id="ARBA00023136"/>
    </source>
</evidence>
<dbReference type="CDD" id="cd00212">
    <property type="entry name" value="PTS_IIB_glc"/>
    <property type="match status" value="1"/>
</dbReference>
<protein>
    <submittedName>
        <fullName evidence="11">PTS system, beta-glucoside-specific IIB component</fullName>
        <ecNumber evidence="11">2.7.1.-</ecNumber>
    </submittedName>
</protein>
<keyword evidence="9" id="KW-1133">Transmembrane helix</keyword>
<dbReference type="PROSITE" id="PS01035">
    <property type="entry name" value="PTS_EIIB_TYPE_1_CYS"/>
    <property type="match status" value="1"/>
</dbReference>
<dbReference type="GO" id="GO:0008982">
    <property type="term" value="F:protein-N(PI)-phosphohistidine-sugar phosphotransferase activity"/>
    <property type="evidence" value="ECO:0007669"/>
    <property type="project" value="InterPro"/>
</dbReference>
<evidence type="ECO:0000256" key="6">
    <source>
        <dbReference type="ARBA" id="ARBA00022683"/>
    </source>
</evidence>
<dbReference type="InterPro" id="IPR011297">
    <property type="entry name" value="PTS_IIABC_b_glu"/>
</dbReference>
<keyword evidence="3" id="KW-1003">Cell membrane</keyword>
<keyword evidence="4" id="KW-0762">Sugar transport</keyword>
<keyword evidence="10" id="KW-0472">Membrane</keyword>
<evidence type="ECO:0000256" key="3">
    <source>
        <dbReference type="ARBA" id="ARBA00022475"/>
    </source>
</evidence>
<accession>A0AA86K0E4</accession>
<dbReference type="Pfam" id="PF00358">
    <property type="entry name" value="PTS_EIIA_1"/>
    <property type="match status" value="1"/>
</dbReference>
<dbReference type="InterPro" id="IPR003352">
    <property type="entry name" value="PTS_EIIC"/>
</dbReference>
<dbReference type="EC" id="2.7.1.-" evidence="11"/>
<evidence type="ECO:0000256" key="1">
    <source>
        <dbReference type="ARBA" id="ARBA00004651"/>
    </source>
</evidence>
<dbReference type="FunFam" id="3.30.1360.60:FF:000001">
    <property type="entry name" value="PTS system glucose-specific IIBC component PtsG"/>
    <property type="match status" value="1"/>
</dbReference>
<keyword evidence="2" id="KW-0813">Transport</keyword>
<dbReference type="CDD" id="cd00210">
    <property type="entry name" value="PTS_IIA_glc"/>
    <property type="match status" value="1"/>
</dbReference>
<name>A0AA86K0E4_9CLOT</name>
<dbReference type="Gene3D" id="3.30.1360.60">
    <property type="entry name" value="Glucose permease domain IIB"/>
    <property type="match status" value="1"/>
</dbReference>
<evidence type="ECO:0000256" key="8">
    <source>
        <dbReference type="ARBA" id="ARBA00022777"/>
    </source>
</evidence>
<dbReference type="NCBIfam" id="TIGR01995">
    <property type="entry name" value="PTS-II-ABC-beta"/>
    <property type="match status" value="1"/>
</dbReference>
<dbReference type="PROSITE" id="PS00371">
    <property type="entry name" value="PTS_EIIA_TYPE_1_HIS"/>
    <property type="match status" value="1"/>
</dbReference>
<dbReference type="PROSITE" id="PS51098">
    <property type="entry name" value="PTS_EIIB_TYPE_1"/>
    <property type="match status" value="1"/>
</dbReference>
<evidence type="ECO:0000313" key="11">
    <source>
        <dbReference type="EMBL" id="CAG9706888.1"/>
    </source>
</evidence>
<dbReference type="Gene3D" id="2.70.70.10">
    <property type="entry name" value="Glucose Permease (Domain IIA)"/>
    <property type="match status" value="1"/>
</dbReference>
<keyword evidence="8" id="KW-0418">Kinase</keyword>
<evidence type="ECO:0000256" key="4">
    <source>
        <dbReference type="ARBA" id="ARBA00022597"/>
    </source>
</evidence>
<evidence type="ECO:0000256" key="9">
    <source>
        <dbReference type="ARBA" id="ARBA00022989"/>
    </source>
</evidence>
<dbReference type="InterPro" id="IPR050558">
    <property type="entry name" value="PTS_Sugar-Specific_Components"/>
</dbReference>
<dbReference type="PANTHER" id="PTHR30175">
    <property type="entry name" value="PHOSPHOTRANSFERASE SYSTEM TRANSPORT PROTEIN"/>
    <property type="match status" value="1"/>
</dbReference>
<dbReference type="PROSITE" id="PS51103">
    <property type="entry name" value="PTS_EIIC_TYPE_1"/>
    <property type="match status" value="1"/>
</dbReference>
<organism evidence="11 12">
    <name type="scientific">Clostridium neonatale</name>
    <dbReference type="NCBI Taxonomy" id="137838"/>
    <lineage>
        <taxon>Bacteria</taxon>
        <taxon>Bacillati</taxon>
        <taxon>Bacillota</taxon>
        <taxon>Clostridia</taxon>
        <taxon>Eubacteriales</taxon>
        <taxon>Clostridiaceae</taxon>
        <taxon>Clostridium</taxon>
    </lineage>
</organism>
<dbReference type="GO" id="GO:0015771">
    <property type="term" value="P:trehalose transport"/>
    <property type="evidence" value="ECO:0007669"/>
    <property type="project" value="TreeGrafter"/>
</dbReference>
<comment type="subcellular location">
    <subcellularLocation>
        <location evidence="1">Cell membrane</location>
        <topology evidence="1">Multi-pass membrane protein</topology>
    </subcellularLocation>
</comment>
<reference evidence="11" key="1">
    <citation type="submission" date="2021-10" db="EMBL/GenBank/DDBJ databases">
        <authorList>
            <person name="Mesa V."/>
        </authorList>
    </citation>
    <scope>NUCLEOTIDE SEQUENCE</scope>
    <source>
        <strain evidence="11">CC3_PB</strain>
    </source>
</reference>
<dbReference type="InterPro" id="IPR036878">
    <property type="entry name" value="Glu_permease_IIB"/>
</dbReference>
<dbReference type="InterPro" id="IPR001127">
    <property type="entry name" value="PTS_EIIA_1_perm"/>
</dbReference>
<dbReference type="Proteomes" id="UP000789738">
    <property type="component" value="Unassembled WGS sequence"/>
</dbReference>
<dbReference type="InterPro" id="IPR011055">
    <property type="entry name" value="Dup_hybrid_motif"/>
</dbReference>
<dbReference type="GO" id="GO:0090589">
    <property type="term" value="F:protein-phosphocysteine-trehalose phosphotransferase system transporter activity"/>
    <property type="evidence" value="ECO:0007669"/>
    <property type="project" value="TreeGrafter"/>
</dbReference>
<proteinExistence type="predicted"/>
<dbReference type="FunFam" id="2.70.70.10:FF:000001">
    <property type="entry name" value="PTS system glucose-specific IIA component"/>
    <property type="match status" value="1"/>
</dbReference>
<dbReference type="Pfam" id="PF02378">
    <property type="entry name" value="PTS_EIIC"/>
    <property type="match status" value="1"/>
</dbReference>
<evidence type="ECO:0000256" key="7">
    <source>
        <dbReference type="ARBA" id="ARBA00022692"/>
    </source>
</evidence>
<dbReference type="EMBL" id="CAKJVE010000004">
    <property type="protein sequence ID" value="CAG9706888.1"/>
    <property type="molecule type" value="Genomic_DNA"/>
</dbReference>
<dbReference type="SUPFAM" id="SSF51261">
    <property type="entry name" value="Duplicated hybrid motif"/>
    <property type="match status" value="1"/>
</dbReference>
<dbReference type="RefSeq" id="WP_210887451.1">
    <property type="nucleotide sequence ID" value="NZ_CAKJVE010000004.1"/>
</dbReference>
<dbReference type="InterPro" id="IPR013013">
    <property type="entry name" value="PTS_EIIC_1"/>
</dbReference>
<dbReference type="GO" id="GO:0016301">
    <property type="term" value="F:kinase activity"/>
    <property type="evidence" value="ECO:0007669"/>
    <property type="project" value="UniProtKB-KW"/>
</dbReference>
<dbReference type="Pfam" id="PF00367">
    <property type="entry name" value="PTS_EIIB"/>
    <property type="match status" value="1"/>
</dbReference>
<evidence type="ECO:0000313" key="12">
    <source>
        <dbReference type="Proteomes" id="UP000789738"/>
    </source>
</evidence>